<organism evidence="2 3">
    <name type="scientific">Candidatus Thermoflexus japonica</name>
    <dbReference type="NCBI Taxonomy" id="2035417"/>
    <lineage>
        <taxon>Bacteria</taxon>
        <taxon>Bacillati</taxon>
        <taxon>Chloroflexota</taxon>
        <taxon>Thermoflexia</taxon>
        <taxon>Thermoflexales</taxon>
        <taxon>Thermoflexaceae</taxon>
        <taxon>Thermoflexus</taxon>
    </lineage>
</organism>
<protein>
    <submittedName>
        <fullName evidence="2">Spore protein YkvP</fullName>
    </submittedName>
</protein>
<dbReference type="AlphaFoldDB" id="A0A2H5Y8Y3"/>
<sequence length="205" mass="23937">MGHIARAHRRTARARRLKRIAERFRTNDFYRAYTPEEVGRVYSQSRIVFNCSIAGDVTMRIFEGTACGALVLTDAIANGLDELFEIGREIVVYRDDEDLLAKIAYYLAHDEEREAIARAGQRRTLREHTYLHRVQRIIEIVSAPEFRPMAPMRVATPSERWRARREVYIHLHILDALLDEARDAGFGPFRRARAVWPCLLRRLFL</sequence>
<dbReference type="EMBL" id="BEHY01000077">
    <property type="protein sequence ID" value="GBD09887.1"/>
    <property type="molecule type" value="Genomic_DNA"/>
</dbReference>
<evidence type="ECO:0000259" key="1">
    <source>
        <dbReference type="Pfam" id="PF13524"/>
    </source>
</evidence>
<reference evidence="3" key="1">
    <citation type="submission" date="2017-09" db="EMBL/GenBank/DDBJ databases">
        <title>Metaegenomics of thermophilic ammonia-oxidizing enrichment culture.</title>
        <authorList>
            <person name="Kato S."/>
            <person name="Suzuki K."/>
        </authorList>
    </citation>
    <scope>NUCLEOTIDE SEQUENCE [LARGE SCALE GENOMIC DNA]</scope>
</reference>
<gene>
    <name evidence="2" type="primary">ykvP</name>
    <name evidence="2" type="ORF">HRbin22_02149</name>
</gene>
<feature type="domain" description="Spore protein YkvP/CgeB glycosyl transferase-like" evidence="1">
    <location>
        <begin position="30"/>
        <end position="138"/>
    </location>
</feature>
<dbReference type="Gene3D" id="3.40.50.2000">
    <property type="entry name" value="Glycogen Phosphorylase B"/>
    <property type="match status" value="1"/>
</dbReference>
<dbReference type="InterPro" id="IPR055259">
    <property type="entry name" value="YkvP/CgeB_Glyco_trans-like"/>
</dbReference>
<name>A0A2H5Y8Y3_9CHLR</name>
<proteinExistence type="predicted"/>
<evidence type="ECO:0000313" key="2">
    <source>
        <dbReference type="EMBL" id="GBD09887.1"/>
    </source>
</evidence>
<dbReference type="Pfam" id="PF13524">
    <property type="entry name" value="Glyco_trans_1_2"/>
    <property type="match status" value="1"/>
</dbReference>
<accession>A0A2H5Y8Y3</accession>
<dbReference type="SUPFAM" id="SSF53756">
    <property type="entry name" value="UDP-Glycosyltransferase/glycogen phosphorylase"/>
    <property type="match status" value="1"/>
</dbReference>
<comment type="caution">
    <text evidence="2">The sequence shown here is derived from an EMBL/GenBank/DDBJ whole genome shotgun (WGS) entry which is preliminary data.</text>
</comment>
<dbReference type="Proteomes" id="UP000236642">
    <property type="component" value="Unassembled WGS sequence"/>
</dbReference>
<evidence type="ECO:0000313" key="3">
    <source>
        <dbReference type="Proteomes" id="UP000236642"/>
    </source>
</evidence>